<sequence length="82" mass="9351">MGRFDREHGGPSHFYDRAALPTLAVHTHHIELQYRSRIHPNLNPNTRSDDMKGTSVSTAPRRQVEIQEQKSLINSIHVPRSG</sequence>
<reference evidence="3" key="2">
    <citation type="submission" date="2015-01" db="EMBL/GenBank/DDBJ databases">
        <title>Evolutionary Origins and Diversification of the Mycorrhizal Mutualists.</title>
        <authorList>
            <consortium name="DOE Joint Genome Institute"/>
            <consortium name="Mycorrhizal Genomics Consortium"/>
            <person name="Kohler A."/>
            <person name="Kuo A."/>
            <person name="Nagy L.G."/>
            <person name="Floudas D."/>
            <person name="Copeland A."/>
            <person name="Barry K.W."/>
            <person name="Cichocki N."/>
            <person name="Veneault-Fourrey C."/>
            <person name="LaButti K."/>
            <person name="Lindquist E.A."/>
            <person name="Lipzen A."/>
            <person name="Lundell T."/>
            <person name="Morin E."/>
            <person name="Murat C."/>
            <person name="Riley R."/>
            <person name="Ohm R."/>
            <person name="Sun H."/>
            <person name="Tunlid A."/>
            <person name="Henrissat B."/>
            <person name="Grigoriev I.V."/>
            <person name="Hibbett D.S."/>
            <person name="Martin F."/>
        </authorList>
    </citation>
    <scope>NUCLEOTIDE SEQUENCE [LARGE SCALE GENOMIC DNA]</scope>
    <source>
        <strain evidence="3">F 1598</strain>
    </source>
</reference>
<evidence type="ECO:0000313" key="3">
    <source>
        <dbReference type="Proteomes" id="UP000054166"/>
    </source>
</evidence>
<protein>
    <submittedName>
        <fullName evidence="2">Uncharacterized protein</fullName>
    </submittedName>
</protein>
<evidence type="ECO:0000313" key="2">
    <source>
        <dbReference type="EMBL" id="KIM81287.1"/>
    </source>
</evidence>
<proteinExistence type="predicted"/>
<dbReference type="Proteomes" id="UP000054166">
    <property type="component" value="Unassembled WGS sequence"/>
</dbReference>
<feature type="region of interest" description="Disordered" evidence="1">
    <location>
        <begin position="38"/>
        <end position="82"/>
    </location>
</feature>
<dbReference type="AlphaFoldDB" id="A0A0C3BVA3"/>
<keyword evidence="3" id="KW-1185">Reference proteome</keyword>
<accession>A0A0C3BVA3</accession>
<dbReference type="HOGENOM" id="CLU_2559091_0_0_1"/>
<name>A0A0C3BVA3_PILCF</name>
<organism evidence="2 3">
    <name type="scientific">Piloderma croceum (strain F 1598)</name>
    <dbReference type="NCBI Taxonomy" id="765440"/>
    <lineage>
        <taxon>Eukaryota</taxon>
        <taxon>Fungi</taxon>
        <taxon>Dikarya</taxon>
        <taxon>Basidiomycota</taxon>
        <taxon>Agaricomycotina</taxon>
        <taxon>Agaricomycetes</taxon>
        <taxon>Agaricomycetidae</taxon>
        <taxon>Atheliales</taxon>
        <taxon>Atheliaceae</taxon>
        <taxon>Piloderma</taxon>
    </lineage>
</organism>
<dbReference type="EMBL" id="KN833000">
    <property type="protein sequence ID" value="KIM81287.1"/>
    <property type="molecule type" value="Genomic_DNA"/>
</dbReference>
<evidence type="ECO:0000256" key="1">
    <source>
        <dbReference type="SAM" id="MobiDB-lite"/>
    </source>
</evidence>
<reference evidence="2 3" key="1">
    <citation type="submission" date="2014-04" db="EMBL/GenBank/DDBJ databases">
        <authorList>
            <consortium name="DOE Joint Genome Institute"/>
            <person name="Kuo A."/>
            <person name="Tarkka M."/>
            <person name="Buscot F."/>
            <person name="Kohler A."/>
            <person name="Nagy L.G."/>
            <person name="Floudas D."/>
            <person name="Copeland A."/>
            <person name="Barry K.W."/>
            <person name="Cichocki N."/>
            <person name="Veneault-Fourrey C."/>
            <person name="LaButti K."/>
            <person name="Lindquist E.A."/>
            <person name="Lipzen A."/>
            <person name="Lundell T."/>
            <person name="Morin E."/>
            <person name="Murat C."/>
            <person name="Sun H."/>
            <person name="Tunlid A."/>
            <person name="Henrissat B."/>
            <person name="Grigoriev I.V."/>
            <person name="Hibbett D.S."/>
            <person name="Martin F."/>
            <person name="Nordberg H.P."/>
            <person name="Cantor M.N."/>
            <person name="Hua S.X."/>
        </authorList>
    </citation>
    <scope>NUCLEOTIDE SEQUENCE [LARGE SCALE GENOMIC DNA]</scope>
    <source>
        <strain evidence="2 3">F 1598</strain>
    </source>
</reference>
<dbReference type="InParanoid" id="A0A0C3BVA3"/>
<gene>
    <name evidence="2" type="ORF">PILCRDRAFT_821755</name>
</gene>